<evidence type="ECO:0000313" key="12">
    <source>
        <dbReference type="Proteomes" id="UP000323521"/>
    </source>
</evidence>
<dbReference type="GO" id="GO:0000156">
    <property type="term" value="F:phosphorelay response regulator activity"/>
    <property type="evidence" value="ECO:0007669"/>
    <property type="project" value="TreeGrafter"/>
</dbReference>
<dbReference type="PANTHER" id="PTHR48111">
    <property type="entry name" value="REGULATOR OF RPOS"/>
    <property type="match status" value="1"/>
</dbReference>
<feature type="domain" description="Response regulatory" evidence="10">
    <location>
        <begin position="4"/>
        <end position="118"/>
    </location>
</feature>
<organism evidence="11 12">
    <name type="scientific">Formimonas warabiya</name>
    <dbReference type="NCBI Taxonomy" id="1761012"/>
    <lineage>
        <taxon>Bacteria</taxon>
        <taxon>Bacillati</taxon>
        <taxon>Bacillota</taxon>
        <taxon>Clostridia</taxon>
        <taxon>Eubacteriales</taxon>
        <taxon>Peptococcaceae</taxon>
        <taxon>Candidatus Formimonas</taxon>
    </lineage>
</organism>
<accession>A0A3G1KWI0</accession>
<dbReference type="Pfam" id="PF00072">
    <property type="entry name" value="Response_reg"/>
    <property type="match status" value="1"/>
</dbReference>
<dbReference type="InterPro" id="IPR011990">
    <property type="entry name" value="TPR-like_helical_dom_sf"/>
</dbReference>
<keyword evidence="3" id="KW-0902">Two-component regulatory system</keyword>
<evidence type="ECO:0000256" key="1">
    <source>
        <dbReference type="ARBA" id="ARBA00018672"/>
    </source>
</evidence>
<dbReference type="GO" id="GO:0006355">
    <property type="term" value="P:regulation of DNA-templated transcription"/>
    <property type="evidence" value="ECO:0007669"/>
    <property type="project" value="TreeGrafter"/>
</dbReference>
<evidence type="ECO:0000256" key="9">
    <source>
        <dbReference type="PROSITE-ProRule" id="PRU00339"/>
    </source>
</evidence>
<dbReference type="InterPro" id="IPR019734">
    <property type="entry name" value="TPR_rpt"/>
</dbReference>
<feature type="repeat" description="TPR" evidence="9">
    <location>
        <begin position="165"/>
        <end position="198"/>
    </location>
</feature>
<dbReference type="Gene3D" id="1.25.40.10">
    <property type="entry name" value="Tetratricopeptide repeat domain"/>
    <property type="match status" value="1"/>
</dbReference>
<gene>
    <name evidence="11" type="ORF">DCMF_20905</name>
</gene>
<dbReference type="GO" id="GO:0032993">
    <property type="term" value="C:protein-DNA complex"/>
    <property type="evidence" value="ECO:0007669"/>
    <property type="project" value="TreeGrafter"/>
</dbReference>
<dbReference type="InterPro" id="IPR011006">
    <property type="entry name" value="CheY-like_superfamily"/>
</dbReference>
<dbReference type="FunFam" id="3.40.50.2300:FF:000018">
    <property type="entry name" value="DNA-binding transcriptional regulator NtrC"/>
    <property type="match status" value="1"/>
</dbReference>
<dbReference type="KEGG" id="fwa:DCMF_20905"/>
<evidence type="ECO:0000313" key="11">
    <source>
        <dbReference type="EMBL" id="ATW26893.1"/>
    </source>
</evidence>
<dbReference type="SUPFAM" id="SSF48452">
    <property type="entry name" value="TPR-like"/>
    <property type="match status" value="1"/>
</dbReference>
<dbReference type="PROSITE" id="PS50005">
    <property type="entry name" value="TPR"/>
    <property type="match status" value="1"/>
</dbReference>
<sequence length="230" mass="26194">MKAKILLVDDEKNIRMLIEDCLEAAGYEVFTAVDGEHGIEKFADNSFDLVLLDMLLPGIDGLEVLSRIKSKKPEQLVAMITAHGTIETAVDAMKLGAVDYLQKPFTPEEIRVLVKKILERERMAEVPGENWISCLERAKLKITQRKFDEAIEMLKRTFEFSPEHPEPFNLAGAIYELKKRFSDARKMYRAALAIDPGYKPALDNLHRLTQMNYLEEGLDLGHFETQEPGK</sequence>
<keyword evidence="9" id="KW-0802">TPR repeat</keyword>
<dbReference type="Proteomes" id="UP000323521">
    <property type="component" value="Chromosome"/>
</dbReference>
<dbReference type="SMART" id="SM00028">
    <property type="entry name" value="TPR"/>
    <property type="match status" value="2"/>
</dbReference>
<reference evidence="11 12" key="1">
    <citation type="submission" date="2016-10" db="EMBL/GenBank/DDBJ databases">
        <title>Complete Genome Sequence of Peptococcaceae strain DCMF.</title>
        <authorList>
            <person name="Edwards R.J."/>
            <person name="Holland S.I."/>
            <person name="Deshpande N.P."/>
            <person name="Wong Y.K."/>
            <person name="Ertan H."/>
            <person name="Manefield M."/>
            <person name="Russell T.L."/>
            <person name="Lee M.J."/>
        </authorList>
    </citation>
    <scope>NUCLEOTIDE SEQUENCE [LARGE SCALE GENOMIC DNA]</scope>
    <source>
        <strain evidence="11 12">DCMF</strain>
    </source>
</reference>
<protein>
    <recommendedName>
        <fullName evidence="1">Stage 0 sporulation protein A homolog</fullName>
    </recommendedName>
</protein>
<comment type="function">
    <text evidence="7">May play the central regulatory role in sporulation. It may be an element of the effector pathway responsible for the activation of sporulation genes in response to nutritional stress. Spo0A may act in concert with spo0H (a sigma factor) to control the expression of some genes that are critical to the sporulation process.</text>
</comment>
<evidence type="ECO:0000256" key="3">
    <source>
        <dbReference type="ARBA" id="ARBA00023012"/>
    </source>
</evidence>
<dbReference type="GO" id="GO:0000976">
    <property type="term" value="F:transcription cis-regulatory region binding"/>
    <property type="evidence" value="ECO:0007669"/>
    <property type="project" value="TreeGrafter"/>
</dbReference>
<keyword evidence="4" id="KW-0805">Transcription regulation</keyword>
<proteinExistence type="predicted"/>
<evidence type="ECO:0000259" key="10">
    <source>
        <dbReference type="PROSITE" id="PS50110"/>
    </source>
</evidence>
<evidence type="ECO:0000256" key="2">
    <source>
        <dbReference type="ARBA" id="ARBA00022553"/>
    </source>
</evidence>
<dbReference type="SMART" id="SM00448">
    <property type="entry name" value="REC"/>
    <property type="match status" value="1"/>
</dbReference>
<name>A0A3G1KWI0_FORW1</name>
<evidence type="ECO:0000256" key="8">
    <source>
        <dbReference type="PROSITE-ProRule" id="PRU00169"/>
    </source>
</evidence>
<evidence type="ECO:0000256" key="4">
    <source>
        <dbReference type="ARBA" id="ARBA00023015"/>
    </source>
</evidence>
<dbReference type="AlphaFoldDB" id="A0A3G1KWI0"/>
<dbReference type="PANTHER" id="PTHR48111:SF40">
    <property type="entry name" value="PHOSPHATE REGULON TRANSCRIPTIONAL REGULATORY PROTEIN PHOB"/>
    <property type="match status" value="1"/>
</dbReference>
<dbReference type="Pfam" id="PF14559">
    <property type="entry name" value="TPR_19"/>
    <property type="match status" value="1"/>
</dbReference>
<keyword evidence="6" id="KW-0804">Transcription</keyword>
<evidence type="ECO:0000256" key="5">
    <source>
        <dbReference type="ARBA" id="ARBA00023125"/>
    </source>
</evidence>
<dbReference type="EMBL" id="CP017634">
    <property type="protein sequence ID" value="ATW26893.1"/>
    <property type="molecule type" value="Genomic_DNA"/>
</dbReference>
<dbReference type="GO" id="GO:0005829">
    <property type="term" value="C:cytosol"/>
    <property type="evidence" value="ECO:0007669"/>
    <property type="project" value="TreeGrafter"/>
</dbReference>
<dbReference type="InterPro" id="IPR001789">
    <property type="entry name" value="Sig_transdc_resp-reg_receiver"/>
</dbReference>
<dbReference type="InterPro" id="IPR039420">
    <property type="entry name" value="WalR-like"/>
</dbReference>
<keyword evidence="12" id="KW-1185">Reference proteome</keyword>
<evidence type="ECO:0000256" key="6">
    <source>
        <dbReference type="ARBA" id="ARBA00023163"/>
    </source>
</evidence>
<keyword evidence="5" id="KW-0238">DNA-binding</keyword>
<dbReference type="SUPFAM" id="SSF52172">
    <property type="entry name" value="CheY-like"/>
    <property type="match status" value="1"/>
</dbReference>
<keyword evidence="2 8" id="KW-0597">Phosphoprotein</keyword>
<dbReference type="PROSITE" id="PS50110">
    <property type="entry name" value="RESPONSE_REGULATORY"/>
    <property type="match status" value="1"/>
</dbReference>
<dbReference type="Gene3D" id="3.40.50.2300">
    <property type="match status" value="1"/>
</dbReference>
<feature type="modified residue" description="4-aspartylphosphate" evidence="8">
    <location>
        <position position="53"/>
    </location>
</feature>
<evidence type="ECO:0000256" key="7">
    <source>
        <dbReference type="ARBA" id="ARBA00024867"/>
    </source>
</evidence>
<dbReference type="RefSeq" id="WP_236860358.1">
    <property type="nucleotide sequence ID" value="NZ_CP017634.1"/>
</dbReference>